<dbReference type="AlphaFoldDB" id="A0A2T3FUV7"/>
<feature type="compositionally biased region" description="Basic and acidic residues" evidence="1">
    <location>
        <begin position="1"/>
        <end position="19"/>
    </location>
</feature>
<reference evidence="2 3" key="1">
    <citation type="submission" date="2018-03" db="EMBL/GenBank/DDBJ databases">
        <title>Lachnoclostridium SNUG30386 gen.nov., sp.nov., isolated from human faeces.</title>
        <authorList>
            <person name="Seo B."/>
            <person name="Jeon K."/>
            <person name="Ko G."/>
        </authorList>
    </citation>
    <scope>NUCLEOTIDE SEQUENCE [LARGE SCALE GENOMIC DNA]</scope>
    <source>
        <strain evidence="2 3">SNUG30386</strain>
    </source>
</reference>
<name>A0A2T3FUV7_9CLOT</name>
<keyword evidence="3" id="KW-1185">Reference proteome</keyword>
<evidence type="ECO:0000256" key="1">
    <source>
        <dbReference type="SAM" id="MobiDB-lite"/>
    </source>
</evidence>
<dbReference type="RefSeq" id="WP_107000188.1">
    <property type="nucleotide sequence ID" value="NZ_PYLO01000001.1"/>
</dbReference>
<feature type="region of interest" description="Disordered" evidence="1">
    <location>
        <begin position="1"/>
        <end position="26"/>
    </location>
</feature>
<evidence type="ECO:0000313" key="3">
    <source>
        <dbReference type="Proteomes" id="UP000241048"/>
    </source>
</evidence>
<accession>A0A2T3FUV7</accession>
<proteinExistence type="predicted"/>
<protein>
    <submittedName>
        <fullName evidence="2">Uncharacterized protein</fullName>
    </submittedName>
</protein>
<gene>
    <name evidence="2" type="ORF">C7U56_03745</name>
</gene>
<organism evidence="2 3">
    <name type="scientific">Clostridium fessum</name>
    <dbReference type="NCBI Taxonomy" id="2126740"/>
    <lineage>
        <taxon>Bacteria</taxon>
        <taxon>Bacillati</taxon>
        <taxon>Bacillota</taxon>
        <taxon>Clostridia</taxon>
        <taxon>Eubacteriales</taxon>
        <taxon>Clostridiaceae</taxon>
        <taxon>Clostridium</taxon>
    </lineage>
</organism>
<comment type="caution">
    <text evidence="2">The sequence shown here is derived from an EMBL/GenBank/DDBJ whole genome shotgun (WGS) entry which is preliminary data.</text>
</comment>
<evidence type="ECO:0000313" key="2">
    <source>
        <dbReference type="EMBL" id="PST39039.1"/>
    </source>
</evidence>
<dbReference type="EMBL" id="PYLO01000001">
    <property type="protein sequence ID" value="PST39039.1"/>
    <property type="molecule type" value="Genomic_DNA"/>
</dbReference>
<dbReference type="Proteomes" id="UP000241048">
    <property type="component" value="Unassembled WGS sequence"/>
</dbReference>
<sequence>MSDKEDIRKALEASRKSGPMDESMVRGTAELSTKNDGGYYADAIRGTKYLQFSQDEEDCKDKK</sequence>